<dbReference type="InterPro" id="IPR032092">
    <property type="entry name" value="PilW"/>
</dbReference>
<dbReference type="InterPro" id="IPR012902">
    <property type="entry name" value="N_methyl_site"/>
</dbReference>
<organism evidence="3 4">
    <name type="scientific">Sphaerotilus uruguayifluvii</name>
    <dbReference type="NCBI Taxonomy" id="2735897"/>
    <lineage>
        <taxon>Bacteria</taxon>
        <taxon>Pseudomonadati</taxon>
        <taxon>Pseudomonadota</taxon>
        <taxon>Betaproteobacteria</taxon>
        <taxon>Burkholderiales</taxon>
        <taxon>Sphaerotilaceae</taxon>
        <taxon>Sphaerotilus</taxon>
    </lineage>
</organism>
<evidence type="ECO:0000313" key="3">
    <source>
        <dbReference type="EMBL" id="NRT57502.1"/>
    </source>
</evidence>
<protein>
    <submittedName>
        <fullName evidence="3">Type IV pilus assembly protein PilW</fullName>
    </submittedName>
</protein>
<name>A0ABX2G8I5_9BURK</name>
<feature type="region of interest" description="Disordered" evidence="1">
    <location>
        <begin position="336"/>
        <end position="360"/>
    </location>
</feature>
<keyword evidence="2" id="KW-1133">Transmembrane helix</keyword>
<feature type="transmembrane region" description="Helical" evidence="2">
    <location>
        <begin position="20"/>
        <end position="41"/>
    </location>
</feature>
<dbReference type="Proteomes" id="UP001516061">
    <property type="component" value="Unassembled WGS sequence"/>
</dbReference>
<gene>
    <name evidence="3" type="ORF">HNQ01_003258</name>
</gene>
<sequence length="399" mass="41774">MTESSRPMASSQRGVTLIELMIGMVIGLLAVLVISQVAILYEGRKRTITSGADAQASGALALMAIQRDIQTSGYGLAEGGAIGCPVRARHSGMAAGAVLRFTLAPVVITDGANGAPDSIGVLMSRPGDFAVPIRTTSDHARGASVFKVGSGAPLGLKQGSLMLAVPVPTPDPKALASEESTWCSVFNLSETPAADATTLAHATGTTGPWNQDLSGEPVFPGATSTDIAYASGSLLLNLGSLTRRTFCISGRGGDCDAPGAPLVPLNLRQISLDSATAKDKAEDLHPQVVQLQAVYGLDTTGADQIVDQWTATSPTTAAGWRQVIAVRVAVVTRSVQDERRPDRAAEQPVTPDLPVWHPDGSTAETLRVDQVVGSGWRNYRYKVFETVIPLRNLLWQAAS</sequence>
<evidence type="ECO:0000256" key="2">
    <source>
        <dbReference type="SAM" id="Phobius"/>
    </source>
</evidence>
<proteinExistence type="predicted"/>
<accession>A0ABX2G8I5</accession>
<keyword evidence="2" id="KW-0472">Membrane</keyword>
<evidence type="ECO:0000313" key="4">
    <source>
        <dbReference type="Proteomes" id="UP001516061"/>
    </source>
</evidence>
<dbReference type="Pfam" id="PF16074">
    <property type="entry name" value="PilW"/>
    <property type="match status" value="1"/>
</dbReference>
<evidence type="ECO:0000256" key="1">
    <source>
        <dbReference type="SAM" id="MobiDB-lite"/>
    </source>
</evidence>
<dbReference type="Pfam" id="PF07963">
    <property type="entry name" value="N_methyl"/>
    <property type="match status" value="1"/>
</dbReference>
<reference evidence="3 4" key="1">
    <citation type="submission" date="2020-05" db="EMBL/GenBank/DDBJ databases">
        <title>Genomic Encyclopedia of Type Strains, Phase IV (KMG-V): Genome sequencing to study the core and pangenomes of soil and plant-associated prokaryotes.</title>
        <authorList>
            <person name="Whitman W."/>
        </authorList>
    </citation>
    <scope>NUCLEOTIDE SEQUENCE [LARGE SCALE GENOMIC DNA]</scope>
    <source>
        <strain evidence="3 4">C29</strain>
    </source>
</reference>
<dbReference type="RefSeq" id="WP_286180901.1">
    <property type="nucleotide sequence ID" value="NZ_JABSNM010000016.1"/>
</dbReference>
<comment type="caution">
    <text evidence="3">The sequence shown here is derived from an EMBL/GenBank/DDBJ whole genome shotgun (WGS) entry which is preliminary data.</text>
</comment>
<feature type="compositionally biased region" description="Basic and acidic residues" evidence="1">
    <location>
        <begin position="336"/>
        <end position="345"/>
    </location>
</feature>
<keyword evidence="2" id="KW-0812">Transmembrane</keyword>
<dbReference type="PROSITE" id="PS00409">
    <property type="entry name" value="PROKAR_NTER_METHYL"/>
    <property type="match status" value="1"/>
</dbReference>
<dbReference type="NCBIfam" id="TIGR02532">
    <property type="entry name" value="IV_pilin_GFxxxE"/>
    <property type="match status" value="1"/>
</dbReference>
<keyword evidence="4" id="KW-1185">Reference proteome</keyword>
<dbReference type="EMBL" id="JABSNM010000016">
    <property type="protein sequence ID" value="NRT57502.1"/>
    <property type="molecule type" value="Genomic_DNA"/>
</dbReference>